<feature type="region of interest" description="Disordered" evidence="1">
    <location>
        <begin position="1"/>
        <end position="29"/>
    </location>
</feature>
<accession>A0A839EL83</accession>
<comment type="caution">
    <text evidence="3">The sequence shown here is derived from an EMBL/GenBank/DDBJ whole genome shotgun (WGS) entry which is preliminary data.</text>
</comment>
<keyword evidence="2" id="KW-0472">Membrane</keyword>
<keyword evidence="4" id="KW-1185">Reference proteome</keyword>
<evidence type="ECO:0000256" key="1">
    <source>
        <dbReference type="SAM" id="MobiDB-lite"/>
    </source>
</evidence>
<dbReference type="Proteomes" id="UP000549052">
    <property type="component" value="Unassembled WGS sequence"/>
</dbReference>
<keyword evidence="2" id="KW-1133">Transmembrane helix</keyword>
<dbReference type="AlphaFoldDB" id="A0A839EL83"/>
<keyword evidence="2" id="KW-0812">Transmembrane</keyword>
<proteinExistence type="predicted"/>
<name>A0A839EL83_9HYPH</name>
<reference evidence="3 4" key="1">
    <citation type="submission" date="2020-07" db="EMBL/GenBank/DDBJ databases">
        <title>Genomic Encyclopedia of Type Strains, Phase IV (KMG-V): Genome sequencing to study the core and pangenomes of soil and plant-associated prokaryotes.</title>
        <authorList>
            <person name="Whitman W."/>
        </authorList>
    </citation>
    <scope>NUCLEOTIDE SEQUENCE [LARGE SCALE GENOMIC DNA]</scope>
    <source>
        <strain evidence="3 4">AN3</strain>
    </source>
</reference>
<gene>
    <name evidence="3" type="ORF">FHW16_004536</name>
</gene>
<evidence type="ECO:0000256" key="2">
    <source>
        <dbReference type="SAM" id="Phobius"/>
    </source>
</evidence>
<sequence length="109" mass="12046">MTERPENAGNHTSSGAEEHSATPKRRHMRIFGRHVPIPQSVAMRRTLGGALVVGGTLGFLPILGFWMIPLGLVVLSHDSAIVRRKRRQLEVKLGRRWKGNRSSASNSKA</sequence>
<protein>
    <submittedName>
        <fullName evidence="3">Uncharacterized protein</fullName>
    </submittedName>
</protein>
<evidence type="ECO:0000313" key="4">
    <source>
        <dbReference type="Proteomes" id="UP000549052"/>
    </source>
</evidence>
<feature type="transmembrane region" description="Helical" evidence="2">
    <location>
        <begin position="50"/>
        <end position="75"/>
    </location>
</feature>
<organism evidence="3 4">
    <name type="scientific">Phyllobacterium myrsinacearum</name>
    <dbReference type="NCBI Taxonomy" id="28101"/>
    <lineage>
        <taxon>Bacteria</taxon>
        <taxon>Pseudomonadati</taxon>
        <taxon>Pseudomonadota</taxon>
        <taxon>Alphaproteobacteria</taxon>
        <taxon>Hyphomicrobiales</taxon>
        <taxon>Phyllobacteriaceae</taxon>
        <taxon>Phyllobacterium</taxon>
    </lineage>
</organism>
<evidence type="ECO:0000313" key="3">
    <source>
        <dbReference type="EMBL" id="MBA8880811.1"/>
    </source>
</evidence>
<dbReference type="EMBL" id="JACGXN010000009">
    <property type="protein sequence ID" value="MBA8880811.1"/>
    <property type="molecule type" value="Genomic_DNA"/>
</dbReference>